<gene>
    <name evidence="3" type="primary">LOC105272002</name>
</gene>
<reference evidence="3" key="1">
    <citation type="submission" date="2025-08" db="UniProtKB">
        <authorList>
            <consortium name="RefSeq"/>
        </authorList>
    </citation>
    <scope>IDENTIFICATION</scope>
    <source>
        <strain evidence="3">USDA-PBARC FA_bdor</strain>
        <tissue evidence="3">Whole organism</tissue>
    </source>
</reference>
<dbReference type="OrthoDB" id="7264889at2759"/>
<evidence type="ECO:0000313" key="3">
    <source>
        <dbReference type="RefSeq" id="XP_011312159.1"/>
    </source>
</evidence>
<dbReference type="PANTHER" id="PTHR46609">
    <property type="entry name" value="EXONUCLEASE, PHAGE-TYPE/RECB, C-TERMINAL DOMAIN-CONTAINING PROTEIN"/>
    <property type="match status" value="1"/>
</dbReference>
<dbReference type="InterPro" id="IPR011604">
    <property type="entry name" value="PDDEXK-like_dom_sf"/>
</dbReference>
<dbReference type="AlphaFoldDB" id="A0A9R1TMY1"/>
<dbReference type="CDD" id="cd22343">
    <property type="entry name" value="PDDEXK_lambda_exonuclease-like"/>
    <property type="match status" value="1"/>
</dbReference>
<dbReference type="Proteomes" id="UP000694866">
    <property type="component" value="Unplaced"/>
</dbReference>
<dbReference type="KEGG" id="fas:105272002"/>
<evidence type="ECO:0000313" key="2">
    <source>
        <dbReference type="Proteomes" id="UP000694866"/>
    </source>
</evidence>
<dbReference type="InterPro" id="IPR019080">
    <property type="entry name" value="YqaJ_viral_recombinase"/>
</dbReference>
<protein>
    <recommendedName>
        <fullName evidence="1">YqaJ viral recombinase domain-containing protein</fullName>
    </recommendedName>
</protein>
<name>A0A9R1TMY1_9HYME</name>
<organism evidence="2 3">
    <name type="scientific">Fopius arisanus</name>
    <dbReference type="NCBI Taxonomy" id="64838"/>
    <lineage>
        <taxon>Eukaryota</taxon>
        <taxon>Metazoa</taxon>
        <taxon>Ecdysozoa</taxon>
        <taxon>Arthropoda</taxon>
        <taxon>Hexapoda</taxon>
        <taxon>Insecta</taxon>
        <taxon>Pterygota</taxon>
        <taxon>Neoptera</taxon>
        <taxon>Endopterygota</taxon>
        <taxon>Hymenoptera</taxon>
        <taxon>Apocrita</taxon>
        <taxon>Ichneumonoidea</taxon>
        <taxon>Braconidae</taxon>
        <taxon>Opiinae</taxon>
        <taxon>Fopius</taxon>
    </lineage>
</organism>
<feature type="domain" description="YqaJ viral recombinase" evidence="1">
    <location>
        <begin position="82"/>
        <end position="223"/>
    </location>
</feature>
<keyword evidence="2" id="KW-1185">Reference proteome</keyword>
<dbReference type="RefSeq" id="XP_011312159.1">
    <property type="nucleotide sequence ID" value="XM_011313857.1"/>
</dbReference>
<dbReference type="PANTHER" id="PTHR46609:SF8">
    <property type="entry name" value="YQAJ VIRAL RECOMBINASE DOMAIN-CONTAINING PROTEIN"/>
    <property type="match status" value="1"/>
</dbReference>
<evidence type="ECO:0000259" key="1">
    <source>
        <dbReference type="Pfam" id="PF09588"/>
    </source>
</evidence>
<sequence length="292" mass="33933">MAKHNRRMRKTPIRVPVSNVLPFNNATLKVLLTNVHESPSLIALARVSVEVAECCMHEYRTNVNTTDVLKIAEATTSNQLLWKKERQFRITGSRCYSLYTYSKDNWAEKASNYFWPCEFSNKFVKHGLKMEPRARMLYQEWKNCDVFCCGLIISQNNPWLAYSPDGIVMQAQKPCTLIEIKCPWDLPDLLPETLLECCNYLIYKDKRLQLKQKHSYYGQVQFGLALLNLKACDFVIYSDKVNGIAVIPVTYDESFATNLLTKLKSVYFEKMLHVICQKNEHDNCCVKKMRKS</sequence>
<dbReference type="Pfam" id="PF09588">
    <property type="entry name" value="YqaJ"/>
    <property type="match status" value="1"/>
</dbReference>
<dbReference type="Gene3D" id="3.90.320.10">
    <property type="match status" value="1"/>
</dbReference>
<accession>A0A9R1TMY1</accession>
<proteinExistence type="predicted"/>
<dbReference type="InterPro" id="IPR011335">
    <property type="entry name" value="Restrct_endonuc-II-like"/>
</dbReference>
<dbReference type="SUPFAM" id="SSF52980">
    <property type="entry name" value="Restriction endonuclease-like"/>
    <property type="match status" value="1"/>
</dbReference>
<dbReference type="GeneID" id="105272002"/>
<dbReference type="InterPro" id="IPR051703">
    <property type="entry name" value="NF-kappa-B_Signaling_Reg"/>
</dbReference>
<dbReference type="GO" id="GO:0006281">
    <property type="term" value="P:DNA repair"/>
    <property type="evidence" value="ECO:0007669"/>
    <property type="project" value="UniProtKB-ARBA"/>
</dbReference>